<accession>A0ABP9LG29</accession>
<evidence type="ECO:0000256" key="13">
    <source>
        <dbReference type="ARBA" id="ARBA00022982"/>
    </source>
</evidence>
<evidence type="ECO:0000256" key="14">
    <source>
        <dbReference type="ARBA" id="ARBA00022989"/>
    </source>
</evidence>
<dbReference type="PROSITE" id="PS51007">
    <property type="entry name" value="CYTC"/>
    <property type="match status" value="2"/>
</dbReference>
<comment type="similarity">
    <text evidence="3 19">Belongs to the CcoP / FixP family.</text>
</comment>
<keyword evidence="7 19" id="KW-0349">Heme</keyword>
<keyword evidence="5 19" id="KW-1003">Cell membrane</keyword>
<dbReference type="NCBIfam" id="TIGR00782">
    <property type="entry name" value="ccoP"/>
    <property type="match status" value="1"/>
</dbReference>
<feature type="domain" description="Cytochrome c" evidence="22">
    <location>
        <begin position="117"/>
        <end position="207"/>
    </location>
</feature>
<keyword evidence="12 19" id="KW-0375">Hydrogen ion transport</keyword>
<evidence type="ECO:0000256" key="19">
    <source>
        <dbReference type="PIRNR" id="PIRNR000006"/>
    </source>
</evidence>
<evidence type="ECO:0000313" key="24">
    <source>
        <dbReference type="Proteomes" id="UP001499910"/>
    </source>
</evidence>
<keyword evidence="8 19" id="KW-0679">Respiratory chain</keyword>
<evidence type="ECO:0000256" key="10">
    <source>
        <dbReference type="ARBA" id="ARBA00022723"/>
    </source>
</evidence>
<evidence type="ECO:0000256" key="11">
    <source>
        <dbReference type="ARBA" id="ARBA00022737"/>
    </source>
</evidence>
<dbReference type="Gene3D" id="1.10.760.10">
    <property type="entry name" value="Cytochrome c-like domain"/>
    <property type="match status" value="2"/>
</dbReference>
<keyword evidence="15 19" id="KW-0560">Oxidoreductase</keyword>
<comment type="cofactor">
    <cofactor evidence="19">
        <name>heme c</name>
        <dbReference type="ChEBI" id="CHEBI:61717"/>
    </cofactor>
    <text evidence="19">Binds 2 heme C groups per subunit.</text>
</comment>
<evidence type="ECO:0000256" key="1">
    <source>
        <dbReference type="ARBA" id="ARBA00004533"/>
    </source>
</evidence>
<reference evidence="24" key="1">
    <citation type="journal article" date="2019" name="Int. J. Syst. Evol. Microbiol.">
        <title>The Global Catalogue of Microorganisms (GCM) 10K type strain sequencing project: providing services to taxonomists for standard genome sequencing and annotation.</title>
        <authorList>
            <consortium name="The Broad Institute Genomics Platform"/>
            <consortium name="The Broad Institute Genome Sequencing Center for Infectious Disease"/>
            <person name="Wu L."/>
            <person name="Ma J."/>
        </authorList>
    </citation>
    <scope>NUCLEOTIDE SEQUENCE [LARGE SCALE GENOMIC DNA]</scope>
    <source>
        <strain evidence="24">JCM 18015</strain>
    </source>
</reference>
<comment type="caution">
    <text evidence="23">The sequence shown here is derived from an EMBL/GenBank/DDBJ whole genome shotgun (WGS) entry which is preliminary data.</text>
</comment>
<keyword evidence="13 19" id="KW-0249">Electron transport</keyword>
<keyword evidence="18 19" id="KW-0472">Membrane</keyword>
<name>A0ABP9LG29_9RHOB</name>
<keyword evidence="24" id="KW-1185">Reference proteome</keyword>
<evidence type="ECO:0000259" key="22">
    <source>
        <dbReference type="PROSITE" id="PS51007"/>
    </source>
</evidence>
<dbReference type="InterPro" id="IPR036909">
    <property type="entry name" value="Cyt_c-like_dom_sf"/>
</dbReference>
<dbReference type="InterPro" id="IPR032858">
    <property type="entry name" value="CcoP_N"/>
</dbReference>
<keyword evidence="11" id="KW-0677">Repeat</keyword>
<evidence type="ECO:0000256" key="4">
    <source>
        <dbReference type="ARBA" id="ARBA00022448"/>
    </source>
</evidence>
<dbReference type="EMBL" id="BAABHW010000004">
    <property type="protein sequence ID" value="GAA5077769.1"/>
    <property type="molecule type" value="Genomic_DNA"/>
</dbReference>
<comment type="subcellular location">
    <subcellularLocation>
        <location evidence="1 19">Cell inner membrane</location>
    </subcellularLocation>
</comment>
<evidence type="ECO:0000256" key="6">
    <source>
        <dbReference type="ARBA" id="ARBA00022519"/>
    </source>
</evidence>
<evidence type="ECO:0000256" key="5">
    <source>
        <dbReference type="ARBA" id="ARBA00022475"/>
    </source>
</evidence>
<evidence type="ECO:0000313" key="23">
    <source>
        <dbReference type="EMBL" id="GAA5077769.1"/>
    </source>
</evidence>
<evidence type="ECO:0000256" key="9">
    <source>
        <dbReference type="ARBA" id="ARBA00022692"/>
    </source>
</evidence>
<dbReference type="PANTHER" id="PTHR33751:SF1">
    <property type="entry name" value="CBB3-TYPE CYTOCHROME C OXIDASE SUBUNIT FIXP"/>
    <property type="match status" value="1"/>
</dbReference>
<dbReference type="Pfam" id="PF13442">
    <property type="entry name" value="Cytochrome_CBB3"/>
    <property type="match status" value="1"/>
</dbReference>
<protein>
    <recommendedName>
        <fullName evidence="19">Cbb3-type cytochrome c oxidase subunit</fullName>
    </recommendedName>
</protein>
<feature type="compositionally biased region" description="Basic and acidic residues" evidence="20">
    <location>
        <begin position="1"/>
        <end position="11"/>
    </location>
</feature>
<evidence type="ECO:0000256" key="20">
    <source>
        <dbReference type="SAM" id="MobiDB-lite"/>
    </source>
</evidence>
<dbReference type="Pfam" id="PF00034">
    <property type="entry name" value="Cytochrom_C"/>
    <property type="match status" value="1"/>
</dbReference>
<organism evidence="23 24">
    <name type="scientific">[Roseibacterium] beibuensis</name>
    <dbReference type="NCBI Taxonomy" id="1193142"/>
    <lineage>
        <taxon>Bacteria</taxon>
        <taxon>Pseudomonadati</taxon>
        <taxon>Pseudomonadota</taxon>
        <taxon>Alphaproteobacteria</taxon>
        <taxon>Rhodobacterales</taxon>
        <taxon>Roseobacteraceae</taxon>
        <taxon>Roseicyclus</taxon>
    </lineage>
</organism>
<evidence type="ECO:0000256" key="12">
    <source>
        <dbReference type="ARBA" id="ARBA00022781"/>
    </source>
</evidence>
<keyword evidence="9 21" id="KW-0812">Transmembrane</keyword>
<dbReference type="PIRSF" id="PIRSF000006">
    <property type="entry name" value="Cbb3-Cox_fixP"/>
    <property type="match status" value="1"/>
</dbReference>
<dbReference type="InterPro" id="IPR038414">
    <property type="entry name" value="CcoP_N_sf"/>
</dbReference>
<keyword evidence="14 21" id="KW-1133">Transmembrane helix</keyword>
<keyword evidence="6 19" id="KW-0997">Cell inner membrane</keyword>
<comment type="function">
    <text evidence="19">C-type cytochrome. Part of the cbb3-type cytochrome c oxidase complex.</text>
</comment>
<dbReference type="SUPFAM" id="SSF46626">
    <property type="entry name" value="Cytochrome c"/>
    <property type="match status" value="2"/>
</dbReference>
<gene>
    <name evidence="23" type="primary">ccoP</name>
    <name evidence="23" type="ORF">GCM10023209_28330</name>
</gene>
<evidence type="ECO:0000256" key="7">
    <source>
        <dbReference type="ARBA" id="ARBA00022617"/>
    </source>
</evidence>
<feature type="region of interest" description="Disordered" evidence="20">
    <location>
        <begin position="1"/>
        <end position="25"/>
    </location>
</feature>
<keyword evidence="17 19" id="KW-0406">Ion transport</keyword>
<sequence length="304" mass="33624">MTEDKNRHPEEQILQEGDPDTTGHTWDGIKEFNNPLPRWWLWTFYGCIVWGIGYTVLYPAWPLVEGATPGILGFSTRTEVAEEIDRFDAMNADIRQRITEVDLTEINATANPDLYNYAIQGGAATFATWCSQCHGSGAAGVQASGYPNLLDDDWLWGGTIEEIHYTISHGIRNEDDPDARYSEMTAFEGLLSDEEIAQVVQYVRNISGQEHDAELAAAGEEVFLYNCAACHTDEGTGDQFLGAPNLTDAIWLYGGSEEAIEHTVRYARFGVMPTWSEDATEAGRLSEAEVRSVAVYVHSLGGGQ</sequence>
<dbReference type="InterPro" id="IPR009056">
    <property type="entry name" value="Cyt_c-like_dom"/>
</dbReference>
<evidence type="ECO:0000256" key="2">
    <source>
        <dbReference type="ARBA" id="ARBA00004673"/>
    </source>
</evidence>
<dbReference type="PANTHER" id="PTHR33751">
    <property type="entry name" value="CBB3-TYPE CYTOCHROME C OXIDASE SUBUNIT FIXP"/>
    <property type="match status" value="1"/>
</dbReference>
<proteinExistence type="inferred from homology"/>
<feature type="transmembrane region" description="Helical" evidence="21">
    <location>
        <begin position="39"/>
        <end position="61"/>
    </location>
</feature>
<dbReference type="Pfam" id="PF14715">
    <property type="entry name" value="FixP_N"/>
    <property type="match status" value="1"/>
</dbReference>
<feature type="domain" description="Cytochrome c" evidence="22">
    <location>
        <begin position="214"/>
        <end position="301"/>
    </location>
</feature>
<evidence type="ECO:0000256" key="15">
    <source>
        <dbReference type="ARBA" id="ARBA00023002"/>
    </source>
</evidence>
<keyword evidence="4 19" id="KW-0813">Transport</keyword>
<evidence type="ECO:0000256" key="16">
    <source>
        <dbReference type="ARBA" id="ARBA00023004"/>
    </source>
</evidence>
<dbReference type="Gene3D" id="6.10.280.130">
    <property type="match status" value="1"/>
</dbReference>
<dbReference type="InterPro" id="IPR004678">
    <property type="entry name" value="Cyt_c_oxidase_cbb3_su3"/>
</dbReference>
<keyword evidence="16 19" id="KW-0408">Iron</keyword>
<evidence type="ECO:0000256" key="8">
    <source>
        <dbReference type="ARBA" id="ARBA00022660"/>
    </source>
</evidence>
<evidence type="ECO:0000256" key="17">
    <source>
        <dbReference type="ARBA" id="ARBA00023065"/>
    </source>
</evidence>
<dbReference type="InterPro" id="IPR050597">
    <property type="entry name" value="Cytochrome_c_Oxidase_Subunit"/>
</dbReference>
<comment type="pathway">
    <text evidence="2 19">Energy metabolism; oxidative phosphorylation.</text>
</comment>
<dbReference type="Proteomes" id="UP001499910">
    <property type="component" value="Unassembled WGS sequence"/>
</dbReference>
<evidence type="ECO:0000256" key="3">
    <source>
        <dbReference type="ARBA" id="ARBA00006113"/>
    </source>
</evidence>
<evidence type="ECO:0000256" key="21">
    <source>
        <dbReference type="SAM" id="Phobius"/>
    </source>
</evidence>
<comment type="subunit">
    <text evidence="19">Component of the cbb3-type cytochrome c oxidase.</text>
</comment>
<evidence type="ECO:0000256" key="18">
    <source>
        <dbReference type="ARBA" id="ARBA00023136"/>
    </source>
</evidence>
<dbReference type="RefSeq" id="WP_259549525.1">
    <property type="nucleotide sequence ID" value="NZ_BAABHW010000004.1"/>
</dbReference>
<keyword evidence="10 19" id="KW-0479">Metal-binding</keyword>